<dbReference type="Proteomes" id="UP000228775">
    <property type="component" value="Unassembled WGS sequence"/>
</dbReference>
<accession>A0A2M7AWM5</accession>
<proteinExistence type="predicted"/>
<feature type="non-terminal residue" evidence="2">
    <location>
        <position position="1"/>
    </location>
</feature>
<evidence type="ECO:0000256" key="1">
    <source>
        <dbReference type="SAM" id="MobiDB-lite"/>
    </source>
</evidence>
<dbReference type="EMBL" id="PEVY01000062">
    <property type="protein sequence ID" value="PIU75027.1"/>
    <property type="molecule type" value="Genomic_DNA"/>
</dbReference>
<organism evidence="2 3">
    <name type="scientific">Candidatus Portnoybacteria bacterium CG06_land_8_20_14_3_00_39_12</name>
    <dbReference type="NCBI Taxonomy" id="1974809"/>
    <lineage>
        <taxon>Bacteria</taxon>
        <taxon>Candidatus Portnoyibacteriota</taxon>
    </lineage>
</organism>
<dbReference type="AlphaFoldDB" id="A0A2M7AWM5"/>
<sequence length="72" mass="8408">NLFYFFFNHPSEAKGKDERSSSTTRAKRRVKMKANPQEQTSSTTRAKRRVEMNEVHRPKSALFGALLSERHQ</sequence>
<feature type="region of interest" description="Disordered" evidence="1">
    <location>
        <begin position="9"/>
        <end position="72"/>
    </location>
</feature>
<evidence type="ECO:0000313" key="2">
    <source>
        <dbReference type="EMBL" id="PIU75027.1"/>
    </source>
</evidence>
<name>A0A2M7AWM5_9BACT</name>
<reference evidence="3" key="1">
    <citation type="submission" date="2017-09" db="EMBL/GenBank/DDBJ databases">
        <title>Depth-based differentiation of microbial function through sediment-hosted aquifers and enrichment of novel symbionts in the deep terrestrial subsurface.</title>
        <authorList>
            <person name="Probst A.J."/>
            <person name="Ladd B."/>
            <person name="Jarett J.K."/>
            <person name="Geller-Mcgrath D.E."/>
            <person name="Sieber C.M.K."/>
            <person name="Emerson J.B."/>
            <person name="Anantharaman K."/>
            <person name="Thomas B.C."/>
            <person name="Malmstrom R."/>
            <person name="Stieglmeier M."/>
            <person name="Klingl A."/>
            <person name="Woyke T."/>
            <person name="Ryan C.M."/>
            <person name="Banfield J.F."/>
        </authorList>
    </citation>
    <scope>NUCLEOTIDE SEQUENCE [LARGE SCALE GENOMIC DNA]</scope>
</reference>
<comment type="caution">
    <text evidence="2">The sequence shown here is derived from an EMBL/GenBank/DDBJ whole genome shotgun (WGS) entry which is preliminary data.</text>
</comment>
<protein>
    <submittedName>
        <fullName evidence="2">Uncharacterized protein</fullName>
    </submittedName>
</protein>
<gene>
    <name evidence="2" type="ORF">COS76_02915</name>
</gene>
<evidence type="ECO:0000313" key="3">
    <source>
        <dbReference type="Proteomes" id="UP000228775"/>
    </source>
</evidence>
<feature type="compositionally biased region" description="Basic and acidic residues" evidence="1">
    <location>
        <begin position="11"/>
        <end position="20"/>
    </location>
</feature>